<gene>
    <name evidence="2" type="ORF">BT96DRAFT_226005</name>
</gene>
<keyword evidence="1" id="KW-1133">Transmembrane helix</keyword>
<dbReference type="OrthoDB" id="3350619at2759"/>
<dbReference type="AlphaFoldDB" id="A0A6A4H6I6"/>
<evidence type="ECO:0000256" key="1">
    <source>
        <dbReference type="SAM" id="Phobius"/>
    </source>
</evidence>
<sequence>MNDSDITYTSILSREEDIEIRTGLLSSTPKSSSKSTVFQSYLAKISLRLPLIILGFCVIVDSVFALYVGLLHVRRFREIFGSSIFSTESDLNNVMATGTDQKTPIRQTYIGFDKLYANQSRASVSHPIINLPRASIQVFSTKPKELISQPYNTIMTDNGLVPVYSSRLYVSSQISTLVQFRTIDYGMEDCSLTVTVPQEPTFSGTAQGGTNSSFIVEDFDKKRASQVDVWAVSYAESLLLSSYRMTLSTAPTRRAYLGKLDARTGFTSNISRFPCKPGEYFTFELACPSIKSSESGCGLDVKTVKKEAVGLYLLQYQTV</sequence>
<proteinExistence type="predicted"/>
<accession>A0A6A4H6I6</accession>
<reference evidence="2" key="1">
    <citation type="journal article" date="2019" name="Environ. Microbiol.">
        <title>Fungal ecological strategies reflected in gene transcription - a case study of two litter decomposers.</title>
        <authorList>
            <person name="Barbi F."/>
            <person name="Kohler A."/>
            <person name="Barry K."/>
            <person name="Baskaran P."/>
            <person name="Daum C."/>
            <person name="Fauchery L."/>
            <person name="Ihrmark K."/>
            <person name="Kuo A."/>
            <person name="LaButti K."/>
            <person name="Lipzen A."/>
            <person name="Morin E."/>
            <person name="Grigoriev I.V."/>
            <person name="Henrissat B."/>
            <person name="Lindahl B."/>
            <person name="Martin F."/>
        </authorList>
    </citation>
    <scope>NUCLEOTIDE SEQUENCE</scope>
    <source>
        <strain evidence="2">JB14</strain>
    </source>
</reference>
<keyword evidence="1" id="KW-0472">Membrane</keyword>
<feature type="transmembrane region" description="Helical" evidence="1">
    <location>
        <begin position="49"/>
        <end position="70"/>
    </location>
</feature>
<evidence type="ECO:0000313" key="3">
    <source>
        <dbReference type="Proteomes" id="UP000799118"/>
    </source>
</evidence>
<dbReference type="EMBL" id="ML769573">
    <property type="protein sequence ID" value="KAE9393406.1"/>
    <property type="molecule type" value="Genomic_DNA"/>
</dbReference>
<dbReference type="Proteomes" id="UP000799118">
    <property type="component" value="Unassembled WGS sequence"/>
</dbReference>
<evidence type="ECO:0000313" key="2">
    <source>
        <dbReference type="EMBL" id="KAE9393406.1"/>
    </source>
</evidence>
<organism evidence="2 3">
    <name type="scientific">Gymnopus androsaceus JB14</name>
    <dbReference type="NCBI Taxonomy" id="1447944"/>
    <lineage>
        <taxon>Eukaryota</taxon>
        <taxon>Fungi</taxon>
        <taxon>Dikarya</taxon>
        <taxon>Basidiomycota</taxon>
        <taxon>Agaricomycotina</taxon>
        <taxon>Agaricomycetes</taxon>
        <taxon>Agaricomycetidae</taxon>
        <taxon>Agaricales</taxon>
        <taxon>Marasmiineae</taxon>
        <taxon>Omphalotaceae</taxon>
        <taxon>Gymnopus</taxon>
    </lineage>
</organism>
<keyword evidence="1" id="KW-0812">Transmembrane</keyword>
<evidence type="ECO:0008006" key="4">
    <source>
        <dbReference type="Google" id="ProtNLM"/>
    </source>
</evidence>
<protein>
    <recommendedName>
        <fullName evidence="4">Ubiquitin 3 binding protein But2 C-terminal domain-containing protein</fullName>
    </recommendedName>
</protein>
<name>A0A6A4H6I6_9AGAR</name>
<keyword evidence="3" id="KW-1185">Reference proteome</keyword>